<accession>A0A2P2MG93</accession>
<organism evidence="1">
    <name type="scientific">Rhizophora mucronata</name>
    <name type="common">Asiatic mangrove</name>
    <dbReference type="NCBI Taxonomy" id="61149"/>
    <lineage>
        <taxon>Eukaryota</taxon>
        <taxon>Viridiplantae</taxon>
        <taxon>Streptophyta</taxon>
        <taxon>Embryophyta</taxon>
        <taxon>Tracheophyta</taxon>
        <taxon>Spermatophyta</taxon>
        <taxon>Magnoliopsida</taxon>
        <taxon>eudicotyledons</taxon>
        <taxon>Gunneridae</taxon>
        <taxon>Pentapetalae</taxon>
        <taxon>rosids</taxon>
        <taxon>fabids</taxon>
        <taxon>Malpighiales</taxon>
        <taxon>Rhizophoraceae</taxon>
        <taxon>Rhizophora</taxon>
    </lineage>
</organism>
<proteinExistence type="predicted"/>
<sequence>MYQKSSKRYPKRTKFIKTALIKNKNKVKIMHKYKQLCRSEI</sequence>
<reference evidence="1" key="1">
    <citation type="submission" date="2018-02" db="EMBL/GenBank/DDBJ databases">
        <title>Rhizophora mucronata_Transcriptome.</title>
        <authorList>
            <person name="Meera S.P."/>
            <person name="Sreeshan A."/>
            <person name="Augustine A."/>
        </authorList>
    </citation>
    <scope>NUCLEOTIDE SEQUENCE</scope>
    <source>
        <tissue evidence="1">Leaf</tissue>
    </source>
</reference>
<evidence type="ECO:0000313" key="1">
    <source>
        <dbReference type="EMBL" id="MBX29234.1"/>
    </source>
</evidence>
<dbReference type="EMBL" id="GGEC01048750">
    <property type="protein sequence ID" value="MBX29234.1"/>
    <property type="molecule type" value="Transcribed_RNA"/>
</dbReference>
<protein>
    <submittedName>
        <fullName evidence="1">Uncharacterized protein</fullName>
    </submittedName>
</protein>
<name>A0A2P2MG93_RHIMU</name>
<dbReference type="AlphaFoldDB" id="A0A2P2MG93"/>